<accession>A0A5J5I8F2</accession>
<reference evidence="3 4" key="1">
    <citation type="submission" date="2019-09" db="EMBL/GenBank/DDBJ databases">
        <authorList>
            <person name="Feng G."/>
        </authorList>
    </citation>
    <scope>NUCLEOTIDE SEQUENCE [LARGE SCALE GENOMIC DNA]</scope>
    <source>
        <strain evidence="2 3">KACC 19283</strain>
        <strain evidence="1 4">KACC 19284</strain>
    </source>
</reference>
<keyword evidence="4" id="KW-1185">Reference proteome</keyword>
<dbReference type="RefSeq" id="WP_150425000.1">
    <property type="nucleotide sequence ID" value="NZ_VYQA01000003.1"/>
</dbReference>
<dbReference type="EMBL" id="VYQA01000003">
    <property type="protein sequence ID" value="KAA9032304.1"/>
    <property type="molecule type" value="Genomic_DNA"/>
</dbReference>
<evidence type="ECO:0000313" key="1">
    <source>
        <dbReference type="EMBL" id="KAA9019846.1"/>
    </source>
</evidence>
<evidence type="ECO:0000313" key="2">
    <source>
        <dbReference type="EMBL" id="KAA9032304.1"/>
    </source>
</evidence>
<comment type="caution">
    <text evidence="2">The sequence shown here is derived from an EMBL/GenBank/DDBJ whole genome shotgun (WGS) entry which is preliminary data.</text>
</comment>
<dbReference type="AlphaFoldDB" id="A0A5J5I8F2"/>
<dbReference type="Proteomes" id="UP000326364">
    <property type="component" value="Unassembled WGS sequence"/>
</dbReference>
<proteinExistence type="predicted"/>
<evidence type="ECO:0000313" key="3">
    <source>
        <dbReference type="Proteomes" id="UP000325933"/>
    </source>
</evidence>
<name>A0A5J5I8F2_9SPHN</name>
<sequence>MAEATIPHRKITANPSQLVDCPPASERTRLAAPHKIEEGQSDMQMMQPSQFQPAYEVDAADALSLIVPKRRLAPTQAWDDAVEAWRQTDAARRAYGDEIFDPAWDAAQQQRQLEERELQRQIDEIPHYTTQLSYEADSGIRHMTTSSSVDVQAAMVFHVYDDEEDFTLCCRELVRGIGHRFAAEQEIRDSFEFSYDGPYDPAIEAEMKRLEQLDQPAWDAVMRFPAATLGDLVAKVEFLRSQECDVDHAELLTDLTRIWNVSQPVKDINDVANWQEAMGAYAAAKEAYERDRSDELCNAMIDSEYRLRRLRAPDLGAIEWKILSLQSEAEDATLGQAEFDVILGDLRKLRKAEALGAAASEISVAALDDTPFMSACRQFMAAYEELNAADGDDEDRLGEAYRAVFRGLIETRPSNDREFRLKFLALWGDGGAPSEEIAARMVREASEISIP</sequence>
<organism evidence="2 3">
    <name type="scientific">Sphingobium limneticum</name>
    <dbReference type="NCBI Taxonomy" id="1007511"/>
    <lineage>
        <taxon>Bacteria</taxon>
        <taxon>Pseudomonadati</taxon>
        <taxon>Pseudomonadota</taxon>
        <taxon>Alphaproteobacteria</taxon>
        <taxon>Sphingomonadales</taxon>
        <taxon>Sphingomonadaceae</taxon>
        <taxon>Sphingobium</taxon>
    </lineage>
</organism>
<dbReference type="EMBL" id="VYQB01000003">
    <property type="protein sequence ID" value="KAA9019846.1"/>
    <property type="molecule type" value="Genomic_DNA"/>
</dbReference>
<evidence type="ECO:0000313" key="4">
    <source>
        <dbReference type="Proteomes" id="UP000326364"/>
    </source>
</evidence>
<gene>
    <name evidence="2" type="ORF">F4U95_06320</name>
    <name evidence="1" type="ORF">F4U96_06320</name>
</gene>
<dbReference type="Proteomes" id="UP000325933">
    <property type="component" value="Unassembled WGS sequence"/>
</dbReference>
<protein>
    <submittedName>
        <fullName evidence="2">Uncharacterized protein</fullName>
    </submittedName>
</protein>